<dbReference type="CDD" id="cd02966">
    <property type="entry name" value="TlpA_like_family"/>
    <property type="match status" value="1"/>
</dbReference>
<dbReference type="AlphaFoldDB" id="A0A1A7R2K6"/>
<reference evidence="2 3" key="1">
    <citation type="submission" date="2018-06" db="EMBL/GenBank/DDBJ databases">
        <title>Genomic Encyclopedia of Archaeal and Bacterial Type Strains, Phase II (KMG-II): from individual species to whole genera.</title>
        <authorList>
            <person name="Goeker M."/>
        </authorList>
    </citation>
    <scope>NUCLEOTIDE SEQUENCE [LARGE SCALE GENOMIC DNA]</scope>
    <source>
        <strain evidence="2 3">DSM 12408</strain>
    </source>
</reference>
<comment type="caution">
    <text evidence="2">The sequence shown here is derived from an EMBL/GenBank/DDBJ whole genome shotgun (WGS) entry which is preliminary data.</text>
</comment>
<dbReference type="InterPro" id="IPR036249">
    <property type="entry name" value="Thioredoxin-like_sf"/>
</dbReference>
<dbReference type="InterPro" id="IPR050553">
    <property type="entry name" value="Thioredoxin_ResA/DsbE_sf"/>
</dbReference>
<dbReference type="PANTHER" id="PTHR42852">
    <property type="entry name" value="THIOL:DISULFIDE INTERCHANGE PROTEIN DSBE"/>
    <property type="match status" value="1"/>
</dbReference>
<dbReference type="GO" id="GO:0016491">
    <property type="term" value="F:oxidoreductase activity"/>
    <property type="evidence" value="ECO:0007669"/>
    <property type="project" value="InterPro"/>
</dbReference>
<name>A0A1A7R2K6_9FLAO</name>
<protein>
    <submittedName>
        <fullName evidence="2">Peroxiredoxin</fullName>
    </submittedName>
</protein>
<dbReference type="OrthoDB" id="616241at2"/>
<dbReference type="InterPro" id="IPR013740">
    <property type="entry name" value="Redoxin"/>
</dbReference>
<feature type="domain" description="Thioredoxin" evidence="1">
    <location>
        <begin position="237"/>
        <end position="402"/>
    </location>
</feature>
<gene>
    <name evidence="2" type="ORF">LX77_02837</name>
</gene>
<sequence>MKYMLIILSALTLVSCNKDYSKKMQHGKWLGQMQVSADEKLPFNFEVTSDRSLKIINAEEVILVDDITYKNDSIFIKMPVFEGYFAVKLTEEGVSGHFINKSMDINIPFKAIYNSKARFETKQAAKTDITGNWEVVFSPDSHEDIYFAKGIFQQKGQQVTGTFRTKIGDYRYLEGVVDGDTLKLSAFDGAHAFLFVATVKDSTLNGVFYSGNNWSEPFSAKRNDNFELPDANALTSMADSYERLEFSFPNEAGQMVSLADEKFQNKVVVVQLMGTWCPNCLDESTFFSEYTKINSEKDVEFVALAFENAKTDSLAFVGIKRLKDRLGIEYPVLLAQYGTSDKLEAQTRLPMLNEVLSYPTTIFVDKTGQVRKIHTGFNGPATGEKYVAFKNEFRTFIDELLAE</sequence>
<accession>A0A1A7R2K6</accession>
<dbReference type="PROSITE" id="PS51257">
    <property type="entry name" value="PROKAR_LIPOPROTEIN"/>
    <property type="match status" value="1"/>
</dbReference>
<evidence type="ECO:0000313" key="3">
    <source>
        <dbReference type="Proteomes" id="UP000248987"/>
    </source>
</evidence>
<proteinExistence type="predicted"/>
<dbReference type="Proteomes" id="UP000248987">
    <property type="component" value="Unassembled WGS sequence"/>
</dbReference>
<dbReference type="InterPro" id="IPR013766">
    <property type="entry name" value="Thioredoxin_domain"/>
</dbReference>
<dbReference type="EMBL" id="QLLQ01000012">
    <property type="protein sequence ID" value="RAJ21083.1"/>
    <property type="molecule type" value="Genomic_DNA"/>
</dbReference>
<evidence type="ECO:0000259" key="1">
    <source>
        <dbReference type="PROSITE" id="PS51352"/>
    </source>
</evidence>
<evidence type="ECO:0000313" key="2">
    <source>
        <dbReference type="EMBL" id="RAJ21083.1"/>
    </source>
</evidence>
<keyword evidence="3" id="KW-1185">Reference proteome</keyword>
<dbReference type="SUPFAM" id="SSF52833">
    <property type="entry name" value="Thioredoxin-like"/>
    <property type="match status" value="1"/>
</dbReference>
<dbReference type="PROSITE" id="PS51352">
    <property type="entry name" value="THIOREDOXIN_2"/>
    <property type="match status" value="1"/>
</dbReference>
<dbReference type="PANTHER" id="PTHR42852:SF17">
    <property type="entry name" value="THIOREDOXIN-LIKE PROTEIN HI_1115"/>
    <property type="match status" value="1"/>
</dbReference>
<dbReference type="Pfam" id="PF08534">
    <property type="entry name" value="Redoxin"/>
    <property type="match status" value="1"/>
</dbReference>
<organism evidence="2 3">
    <name type="scientific">Gelidibacter algens</name>
    <dbReference type="NCBI Taxonomy" id="49280"/>
    <lineage>
        <taxon>Bacteria</taxon>
        <taxon>Pseudomonadati</taxon>
        <taxon>Bacteroidota</taxon>
        <taxon>Flavobacteriia</taxon>
        <taxon>Flavobacteriales</taxon>
        <taxon>Flavobacteriaceae</taxon>
        <taxon>Gelidibacter</taxon>
    </lineage>
</organism>
<dbReference type="Gene3D" id="3.40.30.10">
    <property type="entry name" value="Glutaredoxin"/>
    <property type="match status" value="1"/>
</dbReference>